<dbReference type="Proteomes" id="UP000546162">
    <property type="component" value="Unassembled WGS sequence"/>
</dbReference>
<sequence length="164" mass="18229">MTELVERVDEQDRVLGVVGRDEAVRHGWLHRVATTVCRDAQRRFLVCRRADRLSRFPGYHEVSFGGAVAAGESYGAAAAREVAEELGVRVAVREVVRFRCHGVVGGYWLAVHEAVVGGEVTPDPEAVSWVGWMTGAELERAVRRHRFVPDGQEALRRYLAVVGH</sequence>
<dbReference type="RefSeq" id="WP_185042306.1">
    <property type="nucleotide sequence ID" value="NZ_BAABFG010000005.1"/>
</dbReference>
<dbReference type="PROSITE" id="PS00893">
    <property type="entry name" value="NUDIX_BOX"/>
    <property type="match status" value="1"/>
</dbReference>
<dbReference type="AlphaFoldDB" id="A0A7W7H0V7"/>
<dbReference type="PROSITE" id="PS51462">
    <property type="entry name" value="NUDIX"/>
    <property type="match status" value="1"/>
</dbReference>
<dbReference type="InterPro" id="IPR020084">
    <property type="entry name" value="NUDIX_hydrolase_CS"/>
</dbReference>
<name>A0A7W7H0V7_9ACTN</name>
<dbReference type="PANTHER" id="PTHR10885">
    <property type="entry name" value="ISOPENTENYL-DIPHOSPHATE DELTA-ISOMERASE"/>
    <property type="match status" value="1"/>
</dbReference>
<dbReference type="GO" id="GO:0016787">
    <property type="term" value="F:hydrolase activity"/>
    <property type="evidence" value="ECO:0007669"/>
    <property type="project" value="UniProtKB-KW"/>
</dbReference>
<feature type="domain" description="Nudix hydrolase" evidence="2">
    <location>
        <begin position="28"/>
        <end position="155"/>
    </location>
</feature>
<keyword evidence="3" id="KW-0413">Isomerase</keyword>
<evidence type="ECO:0000256" key="1">
    <source>
        <dbReference type="ARBA" id="ARBA00022801"/>
    </source>
</evidence>
<keyword evidence="4" id="KW-1185">Reference proteome</keyword>
<dbReference type="SUPFAM" id="SSF55811">
    <property type="entry name" value="Nudix"/>
    <property type="match status" value="1"/>
</dbReference>
<protein>
    <submittedName>
        <fullName evidence="3">Isopentenyldiphosphate isomerase</fullName>
    </submittedName>
</protein>
<evidence type="ECO:0000259" key="2">
    <source>
        <dbReference type="PROSITE" id="PS51462"/>
    </source>
</evidence>
<dbReference type="GO" id="GO:0016853">
    <property type="term" value="F:isomerase activity"/>
    <property type="evidence" value="ECO:0007669"/>
    <property type="project" value="UniProtKB-KW"/>
</dbReference>
<accession>A0A7W7H0V7</accession>
<proteinExistence type="predicted"/>
<gene>
    <name evidence="3" type="ORF">BJY16_005327</name>
</gene>
<keyword evidence="1" id="KW-0378">Hydrolase</keyword>
<organism evidence="3 4">
    <name type="scientific">Actinoplanes octamycinicus</name>
    <dbReference type="NCBI Taxonomy" id="135948"/>
    <lineage>
        <taxon>Bacteria</taxon>
        <taxon>Bacillati</taxon>
        <taxon>Actinomycetota</taxon>
        <taxon>Actinomycetes</taxon>
        <taxon>Micromonosporales</taxon>
        <taxon>Micromonosporaceae</taxon>
        <taxon>Actinoplanes</taxon>
    </lineage>
</organism>
<dbReference type="EMBL" id="JACHNB010000001">
    <property type="protein sequence ID" value="MBB4741868.1"/>
    <property type="molecule type" value="Genomic_DNA"/>
</dbReference>
<evidence type="ECO:0000313" key="4">
    <source>
        <dbReference type="Proteomes" id="UP000546162"/>
    </source>
</evidence>
<reference evidence="3 4" key="1">
    <citation type="submission" date="2020-08" db="EMBL/GenBank/DDBJ databases">
        <title>Sequencing the genomes of 1000 actinobacteria strains.</title>
        <authorList>
            <person name="Klenk H.-P."/>
        </authorList>
    </citation>
    <scope>NUCLEOTIDE SEQUENCE [LARGE SCALE GENOMIC DNA]</scope>
    <source>
        <strain evidence="3 4">DSM 45809</strain>
    </source>
</reference>
<dbReference type="InterPro" id="IPR015797">
    <property type="entry name" value="NUDIX_hydrolase-like_dom_sf"/>
</dbReference>
<evidence type="ECO:0000313" key="3">
    <source>
        <dbReference type="EMBL" id="MBB4741868.1"/>
    </source>
</evidence>
<comment type="caution">
    <text evidence="3">The sequence shown here is derived from an EMBL/GenBank/DDBJ whole genome shotgun (WGS) entry which is preliminary data.</text>
</comment>
<dbReference type="Pfam" id="PF00293">
    <property type="entry name" value="NUDIX"/>
    <property type="match status" value="1"/>
</dbReference>
<dbReference type="PANTHER" id="PTHR10885:SF0">
    <property type="entry name" value="ISOPENTENYL-DIPHOSPHATE DELTA-ISOMERASE"/>
    <property type="match status" value="1"/>
</dbReference>
<dbReference type="Gene3D" id="3.90.79.10">
    <property type="entry name" value="Nucleoside Triphosphate Pyrophosphohydrolase"/>
    <property type="match status" value="1"/>
</dbReference>
<dbReference type="InterPro" id="IPR000086">
    <property type="entry name" value="NUDIX_hydrolase_dom"/>
</dbReference>